<dbReference type="GO" id="GO:0004180">
    <property type="term" value="F:carboxypeptidase activity"/>
    <property type="evidence" value="ECO:0007669"/>
    <property type="project" value="UniProtKB-KW"/>
</dbReference>
<feature type="chain" id="PRO_5045225302" evidence="3">
    <location>
        <begin position="20"/>
        <end position="598"/>
    </location>
</feature>
<gene>
    <name evidence="4" type="ORF">A8135_01190</name>
</gene>
<dbReference type="PANTHER" id="PTHR30023:SF0">
    <property type="entry name" value="PENICILLIN-SENSITIVE CARBOXYPEPTIDASE A"/>
    <property type="match status" value="1"/>
</dbReference>
<dbReference type="Gene3D" id="3.40.710.10">
    <property type="entry name" value="DD-peptidase/beta-lactamase superfamily"/>
    <property type="match status" value="2"/>
</dbReference>
<dbReference type="Pfam" id="PF02113">
    <property type="entry name" value="Peptidase_S13"/>
    <property type="match status" value="1"/>
</dbReference>
<dbReference type="PRINTS" id="PR00922">
    <property type="entry name" value="DADACBPTASE3"/>
</dbReference>
<reference evidence="4 5" key="1">
    <citation type="submission" date="2016-05" db="EMBL/GenBank/DDBJ databases">
        <authorList>
            <person name="Prochazka B."/>
            <person name="Indra A."/>
            <person name="Hasenberger P."/>
            <person name="Blaschitz M."/>
            <person name="Wagner L."/>
            <person name="Wewalka G."/>
            <person name="Sorschag S."/>
            <person name="Schmid D."/>
            <person name="Ruppitsch W."/>
        </authorList>
    </citation>
    <scope>NUCLEOTIDE SEQUENCE [LARGE SCALE GENOMIC DNA]</scope>
    <source>
        <strain evidence="4 5">974010_12</strain>
    </source>
</reference>
<evidence type="ECO:0000256" key="3">
    <source>
        <dbReference type="SAM" id="SignalP"/>
    </source>
</evidence>
<keyword evidence="4" id="KW-0645">Protease</keyword>
<evidence type="ECO:0000313" key="5">
    <source>
        <dbReference type="Proteomes" id="UP000093336"/>
    </source>
</evidence>
<feature type="signal peptide" evidence="3">
    <location>
        <begin position="1"/>
        <end position="19"/>
    </location>
</feature>
<keyword evidence="4" id="KW-0121">Carboxypeptidase</keyword>
<evidence type="ECO:0000256" key="1">
    <source>
        <dbReference type="ARBA" id="ARBA00006096"/>
    </source>
</evidence>
<dbReference type="Proteomes" id="UP000093336">
    <property type="component" value="Unassembled WGS sequence"/>
</dbReference>
<comment type="similarity">
    <text evidence="1">Belongs to the peptidase S13 family.</text>
</comment>
<evidence type="ECO:0000313" key="4">
    <source>
        <dbReference type="EMBL" id="OCH97867.1"/>
    </source>
</evidence>
<keyword evidence="2" id="KW-0378">Hydrolase</keyword>
<accession>A0ABX2XTC3</accession>
<dbReference type="SUPFAM" id="SSF56601">
    <property type="entry name" value="beta-lactamase/transpeptidase-like"/>
    <property type="match status" value="1"/>
</dbReference>
<organism evidence="4 5">
    <name type="scientific">Legionella jamestowniensis</name>
    <dbReference type="NCBI Taxonomy" id="455"/>
    <lineage>
        <taxon>Bacteria</taxon>
        <taxon>Pseudomonadati</taxon>
        <taxon>Pseudomonadota</taxon>
        <taxon>Gammaproteobacteria</taxon>
        <taxon>Legionellales</taxon>
        <taxon>Legionellaceae</taxon>
        <taxon>Legionella</taxon>
    </lineage>
</organism>
<dbReference type="InterPro" id="IPR012338">
    <property type="entry name" value="Beta-lactam/transpept-like"/>
</dbReference>
<proteinExistence type="inferred from homology"/>
<dbReference type="PANTHER" id="PTHR30023">
    <property type="entry name" value="D-ALANYL-D-ALANINE CARBOXYPEPTIDASE"/>
    <property type="match status" value="1"/>
</dbReference>
<keyword evidence="5" id="KW-1185">Reference proteome</keyword>
<evidence type="ECO:0000256" key="2">
    <source>
        <dbReference type="ARBA" id="ARBA00022801"/>
    </source>
</evidence>
<sequence length="598" mass="65494">MKRMLSGTLLTLVAASSYASFQSGADKLINQVSPSLNIGVEVVDLTTGATLYHRNSNRTFVPASNMKLFSDAAALMVLGPDYRFRNQLSTNASQLKQGVLKGSLYLHLSGDPSFNHERLASLIAGLKNWHINRIQGNVYIDSSHASVNPYPPGWMAEDLVYSYGAPIAPLMIDTNRLTITVNPSAKAEEPAIIESNDASHSMVIDNQVKTRARGSRCGVGFTMDQQNHVTVNGCVTVGQWAVQQQMAIRNPLLFAQGLIKHQLAEANIVLEGSVVLGKAPAGSLLIATESSKPISQLMADTLKPSDNLYADSLFLHAAEKLQGSPVNWADAQSIVKKFIQQQTGIGLKNAILTDGSGLSRHDLLTPRQTVGLLRFLHDKFPLSYEYIAALPVSGRDGTLQKRFKGPAQQDLVRAKTGTMKGIVSLSGYLYTANAHTLAFAIFVNHVPGTKSSVAGKYRYVVDALCTYFLQQKPGNNTWAKVFSPHGRLKFQQNPTQAEVQRGRQARWRRLETVVKEALKGQLVTVIYRGNELVLKDNQADASRVLNALKNLRNKYSFAVALSSKLIPTGVGVKPLVLWMEKTDSDKTQRVWTIREAVS</sequence>
<keyword evidence="3" id="KW-0732">Signal</keyword>
<dbReference type="Gene3D" id="3.50.80.20">
    <property type="entry name" value="D-Ala-D-Ala carboxypeptidase C, peptidase S13"/>
    <property type="match status" value="1"/>
</dbReference>
<dbReference type="EMBL" id="LYOZ01000018">
    <property type="protein sequence ID" value="OCH97867.1"/>
    <property type="molecule type" value="Genomic_DNA"/>
</dbReference>
<protein>
    <submittedName>
        <fullName evidence="4">D-alanyl-D-alanine carboxypeptidase/D-alanyl-D-alanine-endopeptidase</fullName>
    </submittedName>
</protein>
<dbReference type="RefSeq" id="WP_065620840.1">
    <property type="nucleotide sequence ID" value="NZ_LYOZ01000018.1"/>
</dbReference>
<comment type="caution">
    <text evidence="4">The sequence shown here is derived from an EMBL/GenBank/DDBJ whole genome shotgun (WGS) entry which is preliminary data.</text>
</comment>
<dbReference type="InterPro" id="IPR000667">
    <property type="entry name" value="Peptidase_S13"/>
</dbReference>
<name>A0ABX2XTC3_9GAMM</name>
<dbReference type="NCBIfam" id="TIGR00666">
    <property type="entry name" value="PBP4"/>
    <property type="match status" value="1"/>
</dbReference>